<dbReference type="Gene3D" id="3.20.20.330">
    <property type="entry name" value="Homocysteine-binding-like domain"/>
    <property type="match status" value="1"/>
</dbReference>
<dbReference type="Proteomes" id="UP000663823">
    <property type="component" value="Unassembled WGS sequence"/>
</dbReference>
<evidence type="ECO:0000313" key="6">
    <source>
        <dbReference type="EMBL" id="CAF1435885.1"/>
    </source>
</evidence>
<proteinExistence type="predicted"/>
<evidence type="ECO:0000256" key="1">
    <source>
        <dbReference type="ARBA" id="ARBA00022603"/>
    </source>
</evidence>
<dbReference type="GO" id="GO:0009086">
    <property type="term" value="P:methionine biosynthetic process"/>
    <property type="evidence" value="ECO:0007669"/>
    <property type="project" value="InterPro"/>
</dbReference>
<accession>A0A819RA97</accession>
<dbReference type="Pfam" id="PF02574">
    <property type="entry name" value="S-methyl_trans"/>
    <property type="match status" value="1"/>
</dbReference>
<dbReference type="AlphaFoldDB" id="A0A819RA97"/>
<dbReference type="EMBL" id="CAJNOO010005985">
    <property type="protein sequence ID" value="CAF1435885.1"/>
    <property type="molecule type" value="Genomic_DNA"/>
</dbReference>
<dbReference type="GO" id="GO:0008168">
    <property type="term" value="F:methyltransferase activity"/>
    <property type="evidence" value="ECO:0007669"/>
    <property type="project" value="UniProtKB-KW"/>
</dbReference>
<protein>
    <recommendedName>
        <fullName evidence="5">Hcy-binding domain-containing protein</fullName>
    </recommendedName>
</protein>
<dbReference type="UniPathway" id="UPA00051">
    <property type="reaction ID" value="UER00083"/>
</dbReference>
<dbReference type="InterPro" id="IPR003726">
    <property type="entry name" value="HCY_dom"/>
</dbReference>
<dbReference type="GO" id="GO:0032259">
    <property type="term" value="P:methylation"/>
    <property type="evidence" value="ECO:0007669"/>
    <property type="project" value="UniProtKB-KW"/>
</dbReference>
<keyword evidence="1" id="KW-0489">Methyltransferase</keyword>
<evidence type="ECO:0000256" key="3">
    <source>
        <dbReference type="ARBA" id="ARBA00034478"/>
    </source>
</evidence>
<sequence length="303" mass="33612">MYQFIESKLNAKSIIILDGATGTEIQRKGVPMDNETWCAQANKTHPDVVKLVHESYINAGSIVITANTYATSPLLFNSLGLDNEFLELDRLAVAIAKDAVAGRQIAIAGSISTMRPVIAGSDRLDISKEWTESEATRLFQLKANNLKNCGVDFLMLELLRDCDYAIWASKAAIETNLPVWIGISAEKTKDNKLVGYSRPDCLFEDIVIKIVELKPAVINVMHTSPNVTDEALKIVRKYWNGPVGTYPESGYFAMPNWVFQDVISPEELVKKSIEWKEQSDVILFGGCCGIGPDHIKELKNAFL</sequence>
<dbReference type="PANTHER" id="PTHR11103:SF18">
    <property type="entry name" value="SLR1189 PROTEIN"/>
    <property type="match status" value="1"/>
</dbReference>
<dbReference type="PANTHER" id="PTHR11103">
    <property type="entry name" value="SLR1189 PROTEIN"/>
    <property type="match status" value="1"/>
</dbReference>
<dbReference type="GO" id="GO:0008270">
    <property type="term" value="F:zinc ion binding"/>
    <property type="evidence" value="ECO:0007669"/>
    <property type="project" value="InterPro"/>
</dbReference>
<evidence type="ECO:0000256" key="2">
    <source>
        <dbReference type="ARBA" id="ARBA00022679"/>
    </source>
</evidence>
<dbReference type="InterPro" id="IPR036589">
    <property type="entry name" value="HCY_dom_sf"/>
</dbReference>
<feature type="domain" description="Hcy-binding" evidence="5">
    <location>
        <begin position="3"/>
        <end position="302"/>
    </location>
</feature>
<comment type="pathway">
    <text evidence="3">Amino-acid biosynthesis; L-methionine biosynthesis via de novo pathway.</text>
</comment>
<dbReference type="InterPro" id="IPR017226">
    <property type="entry name" value="BHMT-like"/>
</dbReference>
<evidence type="ECO:0000259" key="5">
    <source>
        <dbReference type="PROSITE" id="PS50970"/>
    </source>
</evidence>
<comment type="caution">
    <text evidence="4">Lacks conserved residue(s) required for the propagation of feature annotation.</text>
</comment>
<dbReference type="OrthoDB" id="261426at2759"/>
<reference evidence="7" key="1">
    <citation type="submission" date="2021-02" db="EMBL/GenBank/DDBJ databases">
        <authorList>
            <person name="Nowell W R."/>
        </authorList>
    </citation>
    <scope>NUCLEOTIDE SEQUENCE</scope>
</reference>
<dbReference type="PIRSF" id="PIRSF037505">
    <property type="entry name" value="Betaine_HMT"/>
    <property type="match status" value="1"/>
</dbReference>
<evidence type="ECO:0000313" key="8">
    <source>
        <dbReference type="Proteomes" id="UP000663823"/>
    </source>
</evidence>
<keyword evidence="2" id="KW-0808">Transferase</keyword>
<evidence type="ECO:0000256" key="4">
    <source>
        <dbReference type="PROSITE-ProRule" id="PRU00333"/>
    </source>
</evidence>
<name>A0A819RA97_9BILA</name>
<dbReference type="SUPFAM" id="SSF82282">
    <property type="entry name" value="Homocysteine S-methyltransferase"/>
    <property type="match status" value="1"/>
</dbReference>
<comment type="caution">
    <text evidence="7">The sequence shown here is derived from an EMBL/GenBank/DDBJ whole genome shotgun (WGS) entry which is preliminary data.</text>
</comment>
<dbReference type="Proteomes" id="UP000663882">
    <property type="component" value="Unassembled WGS sequence"/>
</dbReference>
<organism evidence="7 8">
    <name type="scientific">Rotaria sordida</name>
    <dbReference type="NCBI Taxonomy" id="392033"/>
    <lineage>
        <taxon>Eukaryota</taxon>
        <taxon>Metazoa</taxon>
        <taxon>Spiralia</taxon>
        <taxon>Gnathifera</taxon>
        <taxon>Rotifera</taxon>
        <taxon>Eurotatoria</taxon>
        <taxon>Bdelloidea</taxon>
        <taxon>Philodinida</taxon>
        <taxon>Philodinidae</taxon>
        <taxon>Rotaria</taxon>
    </lineage>
</organism>
<evidence type="ECO:0000313" key="7">
    <source>
        <dbReference type="EMBL" id="CAF4044664.1"/>
    </source>
</evidence>
<dbReference type="PROSITE" id="PS50970">
    <property type="entry name" value="HCY"/>
    <property type="match status" value="1"/>
</dbReference>
<gene>
    <name evidence="7" type="ORF">OTI717_LOCUS31318</name>
    <name evidence="6" type="ORF">RFH988_LOCUS36144</name>
</gene>
<dbReference type="EMBL" id="CAJOAX010008887">
    <property type="protein sequence ID" value="CAF4044664.1"/>
    <property type="molecule type" value="Genomic_DNA"/>
</dbReference>